<dbReference type="Gene3D" id="1.10.4030.10">
    <property type="entry name" value="Porin chaperone SurA, peptide-binding domain"/>
    <property type="match status" value="1"/>
</dbReference>
<organism evidence="2 3">
    <name type="scientific">Actinokineospora soli</name>
    <dbReference type="NCBI Taxonomy" id="1048753"/>
    <lineage>
        <taxon>Bacteria</taxon>
        <taxon>Bacillati</taxon>
        <taxon>Actinomycetota</taxon>
        <taxon>Actinomycetes</taxon>
        <taxon>Pseudonocardiales</taxon>
        <taxon>Pseudonocardiaceae</taxon>
        <taxon>Actinokineospora</taxon>
    </lineage>
</organism>
<feature type="signal peptide" evidence="1">
    <location>
        <begin position="1"/>
        <end position="34"/>
    </location>
</feature>
<accession>A0ABW2TII3</accession>
<evidence type="ECO:0000256" key="1">
    <source>
        <dbReference type="SAM" id="SignalP"/>
    </source>
</evidence>
<dbReference type="EMBL" id="JBHTEY010000004">
    <property type="protein sequence ID" value="MFC7612929.1"/>
    <property type="molecule type" value="Genomic_DNA"/>
</dbReference>
<feature type="chain" id="PRO_5047383142" evidence="1">
    <location>
        <begin position="35"/>
        <end position="331"/>
    </location>
</feature>
<proteinExistence type="predicted"/>
<dbReference type="Proteomes" id="UP001596512">
    <property type="component" value="Unassembled WGS sequence"/>
</dbReference>
<comment type="caution">
    <text evidence="2">The sequence shown here is derived from an EMBL/GenBank/DDBJ whole genome shotgun (WGS) entry which is preliminary data.</text>
</comment>
<dbReference type="PROSITE" id="PS51257">
    <property type="entry name" value="PROKAR_LIPOPROTEIN"/>
    <property type="match status" value="1"/>
</dbReference>
<sequence>MTTVIRRRRGLALLSVVVGLVLSACSSGPGQVNAAAIVGGKTITVDRVQELVRKAVDIEPAAQVLADQRKLDLLSRGVLKQLVLHELVDAYARENGVTVDGAEVDRLAGQIRESLQPLPTDGTVPADAIVQQAVNRVMDPVELARDYLLQLKIGEAAAPTLAVTMDYVALTPGGPDEPTGSLRGKAEDLARRMAVSSEEATRILEEEIAAGSQADRAVVFSPGANGSQDAGMLLYGTPENSVIAFQPSAEQAVWVVGVIRERKTDAQPNPSAAQDPRVAATLGPRLLQPMVDKVGVEISPRYGVWDIAAMGVAPSAAEATGIVLPLGAAKP</sequence>
<dbReference type="Pfam" id="PF13624">
    <property type="entry name" value="SurA_N_3"/>
    <property type="match status" value="1"/>
</dbReference>
<gene>
    <name evidence="2" type="ORF">ACFQV2_04035</name>
</gene>
<dbReference type="InterPro" id="IPR027304">
    <property type="entry name" value="Trigger_fact/SurA_dom_sf"/>
</dbReference>
<evidence type="ECO:0000313" key="2">
    <source>
        <dbReference type="EMBL" id="MFC7612929.1"/>
    </source>
</evidence>
<evidence type="ECO:0000313" key="3">
    <source>
        <dbReference type="Proteomes" id="UP001596512"/>
    </source>
</evidence>
<dbReference type="SUPFAM" id="SSF109998">
    <property type="entry name" value="Triger factor/SurA peptide-binding domain-like"/>
    <property type="match status" value="1"/>
</dbReference>
<protein>
    <submittedName>
        <fullName evidence="2">SurA N-terminal domain-containing protein</fullName>
    </submittedName>
</protein>
<keyword evidence="1" id="KW-0732">Signal</keyword>
<keyword evidence="3" id="KW-1185">Reference proteome</keyword>
<reference evidence="3" key="1">
    <citation type="journal article" date="2019" name="Int. J. Syst. Evol. Microbiol.">
        <title>The Global Catalogue of Microorganisms (GCM) 10K type strain sequencing project: providing services to taxonomists for standard genome sequencing and annotation.</title>
        <authorList>
            <consortium name="The Broad Institute Genomics Platform"/>
            <consortium name="The Broad Institute Genome Sequencing Center for Infectious Disease"/>
            <person name="Wu L."/>
            <person name="Ma J."/>
        </authorList>
    </citation>
    <scope>NUCLEOTIDE SEQUENCE [LARGE SCALE GENOMIC DNA]</scope>
    <source>
        <strain evidence="3">JCM 17695</strain>
    </source>
</reference>
<name>A0ABW2TII3_9PSEU</name>